<dbReference type="InterPro" id="IPR051220">
    <property type="entry name" value="TFA_Chaperone"/>
</dbReference>
<name>A0A0C2YQ19_PARME</name>
<dbReference type="InterPro" id="IPR046454">
    <property type="entry name" value="GpA_endonuclease"/>
</dbReference>
<comment type="caution">
    <text evidence="3">The sequence shown here is derived from an EMBL/GenBank/DDBJ whole genome shotgun (WGS) entry which is preliminary data.</text>
</comment>
<gene>
    <name evidence="3" type="ORF">CCC_01626</name>
</gene>
<dbReference type="OrthoDB" id="5181253at2"/>
<accession>A0A0C2YQ19</accession>
<dbReference type="InterPro" id="IPR046453">
    <property type="entry name" value="GpA_ATPase"/>
</dbReference>
<dbReference type="PANTHER" id="PTHR34413">
    <property type="entry name" value="PROPHAGE TAIL FIBER ASSEMBLY PROTEIN HOMOLOG TFAE-RELATED-RELATED"/>
    <property type="match status" value="1"/>
</dbReference>
<dbReference type="InterPro" id="IPR008866">
    <property type="entry name" value="Phage_lambda_GpA-like"/>
</dbReference>
<dbReference type="Proteomes" id="UP000031971">
    <property type="component" value="Unassembled WGS sequence"/>
</dbReference>
<evidence type="ECO:0000259" key="2">
    <source>
        <dbReference type="Pfam" id="PF20454"/>
    </source>
</evidence>
<dbReference type="EMBL" id="JXSL01000035">
    <property type="protein sequence ID" value="KIL96760.1"/>
    <property type="molecule type" value="Genomic_DNA"/>
</dbReference>
<feature type="domain" description="Phage terminase large subunit GpA ATPase" evidence="1">
    <location>
        <begin position="40"/>
        <end position="286"/>
    </location>
</feature>
<evidence type="ECO:0000313" key="3">
    <source>
        <dbReference type="EMBL" id="KIL96760.1"/>
    </source>
</evidence>
<dbReference type="RefSeq" id="WP_009868898.1">
    <property type="nucleotide sequence ID" value="NZ_JXSL01000035.1"/>
</dbReference>
<dbReference type="Pfam" id="PF20454">
    <property type="entry name" value="GpA_nuclease"/>
    <property type="match status" value="1"/>
</dbReference>
<dbReference type="GO" id="GO:0004519">
    <property type="term" value="F:endonuclease activity"/>
    <property type="evidence" value="ECO:0007669"/>
    <property type="project" value="InterPro"/>
</dbReference>
<evidence type="ECO:0000259" key="1">
    <source>
        <dbReference type="Pfam" id="PF05876"/>
    </source>
</evidence>
<reference evidence="3 4" key="1">
    <citation type="submission" date="2015-01" db="EMBL/GenBank/DDBJ databases">
        <title>Genome Sequence of Magnetospirillum magnetotacticum Strain MS-1.</title>
        <authorList>
            <person name="Marinov G.K."/>
            <person name="Smalley M.D."/>
            <person name="DeSalvo G."/>
        </authorList>
    </citation>
    <scope>NUCLEOTIDE SEQUENCE [LARGE SCALE GENOMIC DNA]</scope>
    <source>
        <strain evidence="3 4">MS-1</strain>
    </source>
</reference>
<protein>
    <submittedName>
        <fullName evidence="3">Phage terminase large subunit</fullName>
    </submittedName>
</protein>
<dbReference type="Pfam" id="PF05876">
    <property type="entry name" value="GpA_ATPase"/>
    <property type="match status" value="1"/>
</dbReference>
<proteinExistence type="inferred from homology"/>
<dbReference type="PANTHER" id="PTHR34413:SF2">
    <property type="entry name" value="PROPHAGE TAIL FIBER ASSEMBLY PROTEIN HOMOLOG TFAE-RELATED"/>
    <property type="match status" value="1"/>
</dbReference>
<dbReference type="Gene3D" id="3.40.50.300">
    <property type="entry name" value="P-loop containing nucleotide triphosphate hydrolases"/>
    <property type="match status" value="1"/>
</dbReference>
<dbReference type="HAMAP" id="MF_04144">
    <property type="entry name" value="TERL_LAMBDA"/>
    <property type="match status" value="1"/>
</dbReference>
<dbReference type="InterPro" id="IPR027417">
    <property type="entry name" value="P-loop_NTPase"/>
</dbReference>
<dbReference type="GO" id="GO:0016887">
    <property type="term" value="F:ATP hydrolysis activity"/>
    <property type="evidence" value="ECO:0007669"/>
    <property type="project" value="InterPro"/>
</dbReference>
<dbReference type="AlphaFoldDB" id="A0A0C2YQ19"/>
<evidence type="ECO:0000313" key="4">
    <source>
        <dbReference type="Proteomes" id="UP000031971"/>
    </source>
</evidence>
<sequence length="617" mass="68257">MQGETALAVVDRAWRRGIRPEPPIPVSEWADRHRVLPPTSAEPGRWRTGRTPYLKDVMDALSTASPFERVVLMKGAQTGGTEAGLNWLGYIIHNAPGITMLVQPSLDMVRRNTTVRIDPLIETTPALRELVSPARSRDAGNSLFRKSFPGGQLVMTGANSAAGLRSTPVRYLFLDEVDGYPGDADGEGDPVDLAIQRTATFRGRRRIYMVSTPTLKGHSRIEAAFLDSDQRTFHVPCLHCGDMAPITWARIRWPEGRRDQAFLICESCGGIHHEHDKPALLAAGEWRATTAGDGRTAGFHLSALYSPWETWAEIATEHGRVKSDPPRLQVWVNTKLGESWEDQAGDTVPADPLMARREDWGDRLPEAATVLTAGVDVQGDRLEVQVVAWGADEETWVVDYRVLWGDPSGPRVWADLDSYLATTFAHPKSVADLPIRAACIDTGGHHTKAAYEFCRTRLARRIWAIKGRGGAGIPVWPRRPTRVRGKVPLFIVGVDAVKDALYARLRLTEPGPGAVHFPRRMDADYFRQLTAERVVTRYDRGRPIRSWQPKRDGERNEALDTFVYATAALHGLVAMGLRLNDEAAAMAMLPTRGAPVMPSTAPAARPALAQIRSRWMG</sequence>
<dbReference type="GO" id="GO:0005524">
    <property type="term" value="F:ATP binding"/>
    <property type="evidence" value="ECO:0007669"/>
    <property type="project" value="InterPro"/>
</dbReference>
<organism evidence="3 4">
    <name type="scientific">Paramagnetospirillum magnetotacticum MS-1</name>
    <dbReference type="NCBI Taxonomy" id="272627"/>
    <lineage>
        <taxon>Bacteria</taxon>
        <taxon>Pseudomonadati</taxon>
        <taxon>Pseudomonadota</taxon>
        <taxon>Alphaproteobacteria</taxon>
        <taxon>Rhodospirillales</taxon>
        <taxon>Magnetospirillaceae</taxon>
        <taxon>Paramagnetospirillum</taxon>
    </lineage>
</organism>
<dbReference type="STRING" id="272627.CCC_01626"/>
<feature type="domain" description="Terminase large subunit GpA endonuclease" evidence="2">
    <location>
        <begin position="296"/>
        <end position="570"/>
    </location>
</feature>
<keyword evidence="4" id="KW-1185">Reference proteome</keyword>